<keyword evidence="4" id="KW-1185">Reference proteome</keyword>
<dbReference type="Gene3D" id="3.30.470.20">
    <property type="entry name" value="ATP-grasp fold, B domain"/>
    <property type="match status" value="1"/>
</dbReference>
<sequence>MSQTDADAVIVPAIGTGGSLSVIRSLGRAGYTTIAASEKQRPPSFSSRYCDERYRVPSPQTDLDGYADALLTLAANDDVGTIVPVREPDVYVLAQRRDEFAEHVGVLWPTADGLNKIHDRKRLFAAAEDAGVTVPETIPLDEVEDWDRERIVKGRHAILTAETSESVPEGEFRSPPKTIFLEPGEEPDVEAIIDSMDHIPITQAYVAGTEYCFRGLYDDGEAVVTSQKKLVRGYKYCRGPSIYHEAVDEPALEKAGRALLDELDYTGMASVGFIRDADGEFNLLEINPRIPSSLPMDIHAGLDYPEYFWELATEGEVTAEQDYQPGTASHLLRGEAVHLHSVLREEYPLTPRPSGTKTTWNIVRSLVEQPQFDYLSLDDPAPFLRDMANAGRSMVSLL</sequence>
<keyword evidence="3" id="KW-0436">Ligase</keyword>
<evidence type="ECO:0000256" key="1">
    <source>
        <dbReference type="PROSITE-ProRule" id="PRU00409"/>
    </source>
</evidence>
<dbReference type="GO" id="GO:0016874">
    <property type="term" value="F:ligase activity"/>
    <property type="evidence" value="ECO:0007669"/>
    <property type="project" value="UniProtKB-KW"/>
</dbReference>
<dbReference type="Proteomes" id="UP000705823">
    <property type="component" value="Unassembled WGS sequence"/>
</dbReference>
<feature type="domain" description="ATP-grasp" evidence="2">
    <location>
        <begin position="124"/>
        <end position="313"/>
    </location>
</feature>
<dbReference type="AlphaFoldDB" id="A0A8J8TC14"/>
<dbReference type="PROSITE" id="PS50975">
    <property type="entry name" value="ATP_GRASP"/>
    <property type="match status" value="1"/>
</dbReference>
<dbReference type="Gene3D" id="3.40.50.20">
    <property type="match status" value="1"/>
</dbReference>
<reference evidence="3" key="1">
    <citation type="submission" date="2019-02" db="EMBL/GenBank/DDBJ databases">
        <title>Halonotius sp. a new haloarchaeum isolated from saline soil.</title>
        <authorList>
            <person name="Duran-Viseras A."/>
            <person name="Sanchez-Porro C."/>
            <person name="Ventosa A."/>
        </authorList>
    </citation>
    <scope>NUCLEOTIDE SEQUENCE</scope>
    <source>
        <strain evidence="3">F15B</strain>
    </source>
</reference>
<comment type="caution">
    <text evidence="3">The sequence shown here is derived from an EMBL/GenBank/DDBJ whole genome shotgun (WGS) entry which is preliminary data.</text>
</comment>
<dbReference type="GO" id="GO:0005524">
    <property type="term" value="F:ATP binding"/>
    <property type="evidence" value="ECO:0007669"/>
    <property type="project" value="UniProtKB-UniRule"/>
</dbReference>
<evidence type="ECO:0000313" key="3">
    <source>
        <dbReference type="EMBL" id="TQQ79333.1"/>
    </source>
</evidence>
<gene>
    <name evidence="3" type="ORF">EGH24_11930</name>
</gene>
<evidence type="ECO:0000259" key="2">
    <source>
        <dbReference type="PROSITE" id="PS50975"/>
    </source>
</evidence>
<keyword evidence="1" id="KW-0067">ATP-binding</keyword>
<proteinExistence type="predicted"/>
<dbReference type="InterPro" id="IPR011761">
    <property type="entry name" value="ATP-grasp"/>
</dbReference>
<dbReference type="Pfam" id="PF15632">
    <property type="entry name" value="ATPgrasp_Ter"/>
    <property type="match status" value="1"/>
</dbReference>
<protein>
    <submittedName>
        <fullName evidence="3">Carboxylate--amine ligase</fullName>
    </submittedName>
</protein>
<evidence type="ECO:0000313" key="4">
    <source>
        <dbReference type="Proteomes" id="UP000705823"/>
    </source>
</evidence>
<keyword evidence="1" id="KW-0547">Nucleotide-binding</keyword>
<dbReference type="RefSeq" id="WP_142980369.1">
    <property type="nucleotide sequence ID" value="NZ_RKLU01000005.1"/>
</dbReference>
<dbReference type="GO" id="GO:0046872">
    <property type="term" value="F:metal ion binding"/>
    <property type="evidence" value="ECO:0007669"/>
    <property type="project" value="InterPro"/>
</dbReference>
<organism evidence="3 4">
    <name type="scientific">Halonotius terrestris</name>
    <dbReference type="NCBI Taxonomy" id="2487750"/>
    <lineage>
        <taxon>Archaea</taxon>
        <taxon>Methanobacteriati</taxon>
        <taxon>Methanobacteriota</taxon>
        <taxon>Stenosarchaea group</taxon>
        <taxon>Halobacteria</taxon>
        <taxon>Halobacteriales</taxon>
        <taxon>Haloferacaceae</taxon>
        <taxon>Halonotius</taxon>
    </lineage>
</organism>
<name>A0A8J8TC14_9EURY</name>
<dbReference type="OrthoDB" id="11959at2157"/>
<dbReference type="EMBL" id="RKLU01000005">
    <property type="protein sequence ID" value="TQQ79333.1"/>
    <property type="molecule type" value="Genomic_DNA"/>
</dbReference>
<accession>A0A8J8TC14</accession>
<dbReference type="SUPFAM" id="SSF56059">
    <property type="entry name" value="Glutathione synthetase ATP-binding domain-like"/>
    <property type="match status" value="1"/>
</dbReference>